<name>E6U3X1_ETHHY</name>
<keyword evidence="3" id="KW-0732">Signal</keyword>
<feature type="compositionally biased region" description="Gly residues" evidence="1">
    <location>
        <begin position="166"/>
        <end position="191"/>
    </location>
</feature>
<keyword evidence="2" id="KW-0472">Membrane</keyword>
<keyword evidence="2" id="KW-1133">Transmembrane helix</keyword>
<feature type="signal peptide" evidence="3">
    <location>
        <begin position="1"/>
        <end position="27"/>
    </location>
</feature>
<accession>E6U3X1</accession>
<evidence type="ECO:0000256" key="1">
    <source>
        <dbReference type="SAM" id="MobiDB-lite"/>
    </source>
</evidence>
<organism evidence="4 5">
    <name type="scientific">Ethanoligenens harbinense (strain DSM 18485 / JCM 12961 / CGMCC 1.5033 / YUAN-3)</name>
    <dbReference type="NCBI Taxonomy" id="663278"/>
    <lineage>
        <taxon>Bacteria</taxon>
        <taxon>Bacillati</taxon>
        <taxon>Bacillota</taxon>
        <taxon>Clostridia</taxon>
        <taxon>Eubacteriales</taxon>
        <taxon>Oscillospiraceae</taxon>
        <taxon>Ethanoligenens</taxon>
    </lineage>
</organism>
<dbReference type="eggNOG" id="COG2247">
    <property type="taxonomic scope" value="Bacteria"/>
</dbReference>
<dbReference type="STRING" id="663278.Ethha_0985"/>
<keyword evidence="2" id="KW-0812">Transmembrane</keyword>
<evidence type="ECO:0000256" key="3">
    <source>
        <dbReference type="SAM" id="SignalP"/>
    </source>
</evidence>
<feature type="compositionally biased region" description="Low complexity" evidence="1">
    <location>
        <begin position="221"/>
        <end position="235"/>
    </location>
</feature>
<feature type="compositionally biased region" description="Low complexity" evidence="1">
    <location>
        <begin position="192"/>
        <end position="213"/>
    </location>
</feature>
<feature type="region of interest" description="Disordered" evidence="1">
    <location>
        <begin position="161"/>
        <end position="235"/>
    </location>
</feature>
<protein>
    <submittedName>
        <fullName evidence="4">Uncharacterized protein</fullName>
    </submittedName>
</protein>
<sequence>MKTSMKNKRAAKLVSMAVIGLFLCAFAGLPALAYYNQGTVSLSLGETNVTVAPGDNCSVSATMSPASANETQGCGMAQCPQTCGPTCADANGQCICMGADYHNYPATVTLTSANASIAMAKYTNGVISVTGVSPGTTTIYAQGSLREYTSSDRQAIRVTVTAAGDSNGGSAGGSTGASTGGSSGGSAGGSTVGSAGSSTGTSGSPASTTAGSGSKTGGSTGASAGSSSAGVSGSSAASSGAASSLTASSAVSSSSDVSGACQISADGGLGSFDIIQLPENNITGKAELEKIMGTDKSVTFQKKDAAGNVQYSWSFKGTDIKNPADLNMGISFSSKEKTAIEKQSGLGDLFDLSFAYHGELPGKAELNICVSSMFRDGQTLYFYYYDPAKHAFSLISKDVKVVNGYATVDITHCSTYFFSARAVGSSSGFPVWLTVLLIVLAVLAAGALLLYVHVRRGGVLPETVAHLLHRPMDRPSASKAAAEGSGHEKDKLF</sequence>
<evidence type="ECO:0000313" key="4">
    <source>
        <dbReference type="EMBL" id="ADU26538.1"/>
    </source>
</evidence>
<dbReference type="RefSeq" id="WP_013484899.1">
    <property type="nucleotide sequence ID" value="NC_014828.1"/>
</dbReference>
<reference evidence="4 5" key="1">
    <citation type="submission" date="2010-12" db="EMBL/GenBank/DDBJ databases">
        <title>Complete sequence of Ethanoligenens harbinense YUAN-3.</title>
        <authorList>
            <person name="Lucas S."/>
            <person name="Copeland A."/>
            <person name="Lapidus A."/>
            <person name="Cheng J.-F."/>
            <person name="Bruce D."/>
            <person name="Goodwin L."/>
            <person name="Pitluck S."/>
            <person name="Chertkov O."/>
            <person name="Misra M."/>
            <person name="Detter J.C."/>
            <person name="Han C."/>
            <person name="Tapia R."/>
            <person name="Land M."/>
            <person name="Hauser L."/>
            <person name="Jeffries C."/>
            <person name="Kyrpides N."/>
            <person name="Ivanova N."/>
            <person name="Mikhailova N."/>
            <person name="Wang A."/>
            <person name="Mouttaki H."/>
            <person name="He Z."/>
            <person name="Zhou J."/>
            <person name="Hemme C.L."/>
            <person name="Woyke T."/>
        </authorList>
    </citation>
    <scope>NUCLEOTIDE SEQUENCE [LARGE SCALE GENOMIC DNA]</scope>
    <source>
        <strain evidence="5">DSM 18485 / JCM 12961 / CGMCC 1.5033 / YUAN-3</strain>
    </source>
</reference>
<keyword evidence="5" id="KW-1185">Reference proteome</keyword>
<dbReference type="Proteomes" id="UP000001551">
    <property type="component" value="Chromosome"/>
</dbReference>
<proteinExistence type="predicted"/>
<dbReference type="HOGENOM" id="CLU_552912_0_0_9"/>
<gene>
    <name evidence="4" type="ordered locus">Ethha_0985</name>
</gene>
<evidence type="ECO:0000313" key="5">
    <source>
        <dbReference type="Proteomes" id="UP000001551"/>
    </source>
</evidence>
<feature type="chain" id="PRO_5038366124" evidence="3">
    <location>
        <begin position="28"/>
        <end position="493"/>
    </location>
</feature>
<dbReference type="KEGG" id="eha:Ethha_0985"/>
<evidence type="ECO:0000256" key="2">
    <source>
        <dbReference type="SAM" id="Phobius"/>
    </source>
</evidence>
<dbReference type="EMBL" id="CP002400">
    <property type="protein sequence ID" value="ADU26538.1"/>
    <property type="molecule type" value="Genomic_DNA"/>
</dbReference>
<dbReference type="AlphaFoldDB" id="E6U3X1"/>
<feature type="transmembrane region" description="Helical" evidence="2">
    <location>
        <begin position="429"/>
        <end position="452"/>
    </location>
</feature>